<evidence type="ECO:0008006" key="6">
    <source>
        <dbReference type="Google" id="ProtNLM"/>
    </source>
</evidence>
<dbReference type="GO" id="GO:0005737">
    <property type="term" value="C:cytoplasm"/>
    <property type="evidence" value="ECO:0007669"/>
    <property type="project" value="TreeGrafter"/>
</dbReference>
<dbReference type="InterPro" id="IPR024843">
    <property type="entry name" value="Dapper"/>
</dbReference>
<accession>A0AAD4U2C3</accession>
<feature type="region of interest" description="Disordered" evidence="3">
    <location>
        <begin position="280"/>
        <end position="299"/>
    </location>
</feature>
<evidence type="ECO:0000256" key="3">
    <source>
        <dbReference type="SAM" id="MobiDB-lite"/>
    </source>
</evidence>
<keyword evidence="2" id="KW-0175">Coiled coil</keyword>
<feature type="region of interest" description="Disordered" evidence="3">
    <location>
        <begin position="362"/>
        <end position="384"/>
    </location>
</feature>
<organism evidence="4 5">
    <name type="scientific">Ovis ammon polii</name>
    <dbReference type="NCBI Taxonomy" id="230172"/>
    <lineage>
        <taxon>Eukaryota</taxon>
        <taxon>Metazoa</taxon>
        <taxon>Chordata</taxon>
        <taxon>Craniata</taxon>
        <taxon>Vertebrata</taxon>
        <taxon>Euteleostomi</taxon>
        <taxon>Mammalia</taxon>
        <taxon>Eutheria</taxon>
        <taxon>Laurasiatheria</taxon>
        <taxon>Artiodactyla</taxon>
        <taxon>Ruminantia</taxon>
        <taxon>Pecora</taxon>
        <taxon>Bovidae</taxon>
        <taxon>Caprinae</taxon>
        <taxon>Ovis</taxon>
    </lineage>
</organism>
<feature type="region of interest" description="Disordered" evidence="3">
    <location>
        <begin position="728"/>
        <end position="854"/>
    </location>
</feature>
<reference evidence="4" key="1">
    <citation type="submission" date="2022-03" db="EMBL/GenBank/DDBJ databases">
        <title>Genomic analyses of argali, domestic sheep and their hybrids provide insights into chromosomal evolution, heterosis and genetic basis of agronomic traits.</title>
        <authorList>
            <person name="Li M."/>
        </authorList>
    </citation>
    <scope>NUCLEOTIDE SEQUENCE</scope>
    <source>
        <strain evidence="4">CAU-MHL-2022a</strain>
        <tissue evidence="4">Skin</tissue>
    </source>
</reference>
<comment type="similarity">
    <text evidence="1">Belongs to the dapper family.</text>
</comment>
<evidence type="ECO:0000313" key="5">
    <source>
        <dbReference type="Proteomes" id="UP001214576"/>
    </source>
</evidence>
<feature type="region of interest" description="Disordered" evidence="3">
    <location>
        <begin position="498"/>
        <end position="603"/>
    </location>
</feature>
<comment type="caution">
    <text evidence="4">The sequence shown here is derived from an EMBL/GenBank/DDBJ whole genome shotgun (WGS) entry which is preliminary data.</text>
</comment>
<keyword evidence="5" id="KW-1185">Reference proteome</keyword>
<feature type="region of interest" description="Disordered" evidence="3">
    <location>
        <begin position="450"/>
        <end position="477"/>
    </location>
</feature>
<evidence type="ECO:0000313" key="4">
    <source>
        <dbReference type="EMBL" id="KAI4539058.1"/>
    </source>
</evidence>
<dbReference type="GO" id="GO:1900108">
    <property type="term" value="P:negative regulation of nodal signaling pathway"/>
    <property type="evidence" value="ECO:0007669"/>
    <property type="project" value="TreeGrafter"/>
</dbReference>
<feature type="compositionally biased region" description="Pro residues" evidence="3">
    <location>
        <begin position="459"/>
        <end position="470"/>
    </location>
</feature>
<gene>
    <name evidence="4" type="ORF">MG293_010450</name>
</gene>
<feature type="compositionally biased region" description="Low complexity" evidence="3">
    <location>
        <begin position="845"/>
        <end position="854"/>
    </location>
</feature>
<proteinExistence type="inferred from homology"/>
<dbReference type="PANTHER" id="PTHR15919">
    <property type="entry name" value="DAPPER-RELATED"/>
    <property type="match status" value="1"/>
</dbReference>
<dbReference type="Pfam" id="PF15268">
    <property type="entry name" value="Dapper"/>
    <property type="match status" value="2"/>
</dbReference>
<protein>
    <recommendedName>
        <fullName evidence="6">Dapper homolog 2</fullName>
    </recommendedName>
</protein>
<feature type="region of interest" description="Disordered" evidence="3">
    <location>
        <begin position="645"/>
        <end position="692"/>
    </location>
</feature>
<sequence>MGNAGLRLRCCGNSKPRICWWRQDRKSGSPPPMTKGGRLVPTGPQQVTHGSFTDPSFPGVTVAPCDASAHGLTLEAGASPAPTTPLPSLHVRPTDRLAAFRLQPGQAWVMGKQTLPRETDVSHTRSLLRVSSCTPAAGTGPPCPEGHPYPPFQTEVSGHFLLPPAPSAHRAFLQAPQFRAEASSSLEGTHEGLQAPERVLGPGLDEALQRRAQRLRSRQKPWPLFLGLLASASEVTAAAPGARHDPYFQKDRLRRQDVGLQTHLDQLDRQISALQLDVRRGPGEAADSDSRPSSGFYELSDGGSCSLSTSCTSVCSDHVSCSLGTLLPAAPKARPGSGDCRPRSADETAVCGVPLPAWGPLASEEGPGQLLQEEPRPRPVSTGDLERILPADVGPQKAGAHPMAAPFLCHGVDPKYQCDLVSRGGREVYPYPSPLHAVALQSPLFALARETPQSEGCAPPRPPPASPAGPSPVRSGLAFEAGPPAAYIERLLQLRARGGARGAPRGEASPAPPQLGARKVDGEGGLEKPACTPRRAVVSGAAGGDGLARPAPTPSVGTPRPSSHPEGGRGPCHGHTHGEARPDTPQLACGRAPAPRCPTRPSVLAGWPGGGRWPSGRVDGHCAHPRLVPSGAYPMGPPKTKPVMVRRGPSDKTPGPERPQLQWGALGVPRPPPELGGAPQRPTLATEAPGRSCSESSLYPVSFFVPLLVARREGHRASAQALFPWEAAPLGAPGGAARKRQRRWQSSVEISARARPDPSLGPHRPAGRRGGGPRPVFARPRPPPARQVARARSASDGSERSAECASLLLSTAAESSGDEASDHTASRFGDAESSGSDSGGGGRLGQRARASSRLALPPVPRLCRVKASKALKRKIRRFQPAALKVMTMV</sequence>
<evidence type="ECO:0000256" key="2">
    <source>
        <dbReference type="ARBA" id="ARBA00023054"/>
    </source>
</evidence>
<dbReference type="AlphaFoldDB" id="A0AAD4U2C3"/>
<dbReference type="EMBL" id="JAKZEL010000011">
    <property type="protein sequence ID" value="KAI4539058.1"/>
    <property type="molecule type" value="Genomic_DNA"/>
</dbReference>
<feature type="compositionally biased region" description="Low complexity" evidence="3">
    <location>
        <begin position="803"/>
        <end position="815"/>
    </location>
</feature>
<dbReference type="Proteomes" id="UP001214576">
    <property type="component" value="Unassembled WGS sequence"/>
</dbReference>
<name>A0AAD4U2C3_OVIAM</name>
<dbReference type="PANTHER" id="PTHR15919:SF13">
    <property type="entry name" value="DAPPER HOMOLOG 2"/>
    <property type="match status" value="1"/>
</dbReference>
<evidence type="ECO:0000256" key="1">
    <source>
        <dbReference type="ARBA" id="ARBA00010807"/>
    </source>
</evidence>